<proteinExistence type="predicted"/>
<comment type="caution">
    <text evidence="2">The sequence shown here is derived from an EMBL/GenBank/DDBJ whole genome shotgun (WGS) entry which is preliminary data.</text>
</comment>
<reference evidence="2" key="1">
    <citation type="submission" date="2022-09" db="EMBL/GenBank/DDBJ databases">
        <title>Rhodovastum sp. nov. RN2-1 isolated from soil in Seongnam, South Korea.</title>
        <authorList>
            <person name="Le N.T."/>
        </authorList>
    </citation>
    <scope>NUCLEOTIDE SEQUENCE</scope>
    <source>
        <strain evidence="2">RN2-1</strain>
    </source>
</reference>
<dbReference type="AlphaFoldDB" id="A0AA41YME3"/>
<feature type="signal peptide" evidence="1">
    <location>
        <begin position="1"/>
        <end position="18"/>
    </location>
</feature>
<name>A0AA41YME3_9PROT</name>
<evidence type="ECO:0000313" key="2">
    <source>
        <dbReference type="EMBL" id="MCW3476579.1"/>
    </source>
</evidence>
<dbReference type="EMBL" id="JAPDNT010000021">
    <property type="protein sequence ID" value="MCW3476579.1"/>
    <property type="molecule type" value="Genomic_DNA"/>
</dbReference>
<keyword evidence="3" id="KW-1185">Reference proteome</keyword>
<accession>A0AA41YME3</accession>
<dbReference type="RefSeq" id="WP_264715389.1">
    <property type="nucleotide sequence ID" value="NZ_JAPDNT010000021.1"/>
</dbReference>
<keyword evidence="1" id="KW-0732">Signal</keyword>
<sequence>MIRPGRAASALLALALLAGCQKTTQQQTEALTLGADAPALRQQQTRRFDTADDKLLLNASVGVLQDLGFQIDEATAGAGLVIGSKDRDAIEAGQVVGQVLLAALLAAGGVATVPVYDRSQRIRVSIITRLAPDRTGAVVRVTFQRVVRDNMNRVAHVDTLQEPAIYRAFFDKLSQAAFLEAHEI</sequence>
<dbReference type="PROSITE" id="PS51257">
    <property type="entry name" value="PROKAR_LIPOPROTEIN"/>
    <property type="match status" value="1"/>
</dbReference>
<feature type="chain" id="PRO_5041217173" evidence="1">
    <location>
        <begin position="19"/>
        <end position="184"/>
    </location>
</feature>
<gene>
    <name evidence="2" type="ORF">OL599_18605</name>
</gene>
<evidence type="ECO:0000256" key="1">
    <source>
        <dbReference type="SAM" id="SignalP"/>
    </source>
</evidence>
<dbReference type="Proteomes" id="UP001165679">
    <property type="component" value="Unassembled WGS sequence"/>
</dbReference>
<protein>
    <submittedName>
        <fullName evidence="2">Uncharacterized protein</fullName>
    </submittedName>
</protein>
<organism evidence="2 3">
    <name type="scientific">Limobrevibacterium gyesilva</name>
    <dbReference type="NCBI Taxonomy" id="2991712"/>
    <lineage>
        <taxon>Bacteria</taxon>
        <taxon>Pseudomonadati</taxon>
        <taxon>Pseudomonadota</taxon>
        <taxon>Alphaproteobacteria</taxon>
        <taxon>Acetobacterales</taxon>
        <taxon>Acetobacteraceae</taxon>
        <taxon>Limobrevibacterium</taxon>
    </lineage>
</organism>
<reference evidence="2" key="2">
    <citation type="submission" date="2022-10" db="EMBL/GenBank/DDBJ databases">
        <authorList>
            <person name="Trinh H.N."/>
        </authorList>
    </citation>
    <scope>NUCLEOTIDE SEQUENCE</scope>
    <source>
        <strain evidence="2">RN2-1</strain>
    </source>
</reference>
<evidence type="ECO:0000313" key="3">
    <source>
        <dbReference type="Proteomes" id="UP001165679"/>
    </source>
</evidence>